<reference evidence="2" key="1">
    <citation type="submission" date="2021-01" db="EMBL/GenBank/DDBJ databases">
        <title>Whole genome shotgun sequence of Actinoplanes cyaneus NBRC 14990.</title>
        <authorList>
            <person name="Komaki H."/>
            <person name="Tamura T."/>
        </authorList>
    </citation>
    <scope>NUCLEOTIDE SEQUENCE</scope>
    <source>
        <strain evidence="2">NBRC 14990</strain>
    </source>
</reference>
<keyword evidence="3" id="KW-1185">Reference proteome</keyword>
<feature type="compositionally biased region" description="Pro residues" evidence="1">
    <location>
        <begin position="40"/>
        <end position="56"/>
    </location>
</feature>
<dbReference type="Proteomes" id="UP000619479">
    <property type="component" value="Unassembled WGS sequence"/>
</dbReference>
<dbReference type="PROSITE" id="PS51257">
    <property type="entry name" value="PROKAR_LIPOPROTEIN"/>
    <property type="match status" value="1"/>
</dbReference>
<name>A0A919IJ68_9ACTN</name>
<evidence type="ECO:0000256" key="1">
    <source>
        <dbReference type="SAM" id="MobiDB-lite"/>
    </source>
</evidence>
<sequence>MSPHTRFIPLVVGAVLLTAACGSRDDESRPAALPSAASLPPAPSPQPSMILPPPTYTPVSPGGVLPPTWVPPTYAYPTGTTATTTTAPPSAAPLTKSPTPTPAHAAKCSGEPTGAQILALVKGEDGIPKKTLQVREGPFCADTWSFTVLKLAGVSGDQEPLNVVASGSGTSLAFITAGSDVCNPQVQSSAPAGIRVLACGY</sequence>
<feature type="compositionally biased region" description="Low complexity" evidence="1">
    <location>
        <begin position="80"/>
        <end position="98"/>
    </location>
</feature>
<feature type="region of interest" description="Disordered" evidence="1">
    <location>
        <begin position="80"/>
        <end position="104"/>
    </location>
</feature>
<feature type="region of interest" description="Disordered" evidence="1">
    <location>
        <begin position="25"/>
        <end position="56"/>
    </location>
</feature>
<protein>
    <recommendedName>
        <fullName evidence="4">Lipoprotein</fullName>
    </recommendedName>
</protein>
<organism evidence="2 3">
    <name type="scientific">Actinoplanes cyaneus</name>
    <dbReference type="NCBI Taxonomy" id="52696"/>
    <lineage>
        <taxon>Bacteria</taxon>
        <taxon>Bacillati</taxon>
        <taxon>Actinomycetota</taxon>
        <taxon>Actinomycetes</taxon>
        <taxon>Micromonosporales</taxon>
        <taxon>Micromonosporaceae</taxon>
        <taxon>Actinoplanes</taxon>
    </lineage>
</organism>
<dbReference type="AlphaFoldDB" id="A0A919IJ68"/>
<feature type="compositionally biased region" description="Low complexity" evidence="1">
    <location>
        <begin position="30"/>
        <end position="39"/>
    </location>
</feature>
<evidence type="ECO:0000313" key="2">
    <source>
        <dbReference type="EMBL" id="GID66744.1"/>
    </source>
</evidence>
<dbReference type="RefSeq" id="WP_203743747.1">
    <property type="nucleotide sequence ID" value="NZ_BAAAUC010000001.1"/>
</dbReference>
<proteinExistence type="predicted"/>
<gene>
    <name evidence="2" type="ORF">Acy02nite_46250</name>
</gene>
<comment type="caution">
    <text evidence="2">The sequence shown here is derived from an EMBL/GenBank/DDBJ whole genome shotgun (WGS) entry which is preliminary data.</text>
</comment>
<evidence type="ECO:0000313" key="3">
    <source>
        <dbReference type="Proteomes" id="UP000619479"/>
    </source>
</evidence>
<accession>A0A919IJ68</accession>
<dbReference type="EMBL" id="BOMH01000036">
    <property type="protein sequence ID" value="GID66744.1"/>
    <property type="molecule type" value="Genomic_DNA"/>
</dbReference>
<evidence type="ECO:0008006" key="4">
    <source>
        <dbReference type="Google" id="ProtNLM"/>
    </source>
</evidence>